<dbReference type="Proteomes" id="UP000694863">
    <property type="component" value="Unplaced"/>
</dbReference>
<proteinExistence type="predicted"/>
<evidence type="ECO:0000313" key="2">
    <source>
        <dbReference type="RefSeq" id="XP_045147687.1"/>
    </source>
</evidence>
<gene>
    <name evidence="2" type="primary">DMRTB1</name>
</gene>
<accession>A0AC55D7G3</accession>
<evidence type="ECO:0000313" key="1">
    <source>
        <dbReference type="Proteomes" id="UP000694863"/>
    </source>
</evidence>
<organism evidence="1 2">
    <name type="scientific">Echinops telfairi</name>
    <name type="common">Lesser hedgehog tenrec</name>
    <dbReference type="NCBI Taxonomy" id="9371"/>
    <lineage>
        <taxon>Eukaryota</taxon>
        <taxon>Metazoa</taxon>
        <taxon>Chordata</taxon>
        <taxon>Craniata</taxon>
        <taxon>Vertebrata</taxon>
        <taxon>Euteleostomi</taxon>
        <taxon>Mammalia</taxon>
        <taxon>Eutheria</taxon>
        <taxon>Afrotheria</taxon>
        <taxon>Tenrecidae</taxon>
        <taxon>Tenrecinae</taxon>
        <taxon>Echinops</taxon>
    </lineage>
</organism>
<protein>
    <submittedName>
        <fullName evidence="2">Doublesex- and mab-3-related transcription factor B1</fullName>
    </submittedName>
</protein>
<sequence length="395" mass="41519">MAQWFKLWAARTCQPLRAQCAATLLQVYPLSRTEALWGSAPPSFTCSAALGRGGGSTKLADKMLRTPKCSRCRNHGFLVPVKGHAGKCRWKHCTCEKCCLISERQKIMAAQKVLHRQGSEDEELAPGAQGPELATPAVASAAFGGPSLGPLPPTASAAPEPRAHDPQCYAERPLHGLSPGPSAFHPVVVSGRNHVGPSEGAAAAVSTAMGPALEAEAAGSGGPGRLEVRRPLRPVPSQPFPDFGHPLSGNPEGGVVRPEYLERDPSKLYPGMRPYHPFPMGYQDVPPTPGIPLQRGFRHIPCNGHPGGAPVPEPVGDFPANYYPAAPPPPPPPQPQFLPPGFLSGIHFLPPLPPPPPPPPFALTVLSDTNGAAAENQDGEAPGVPSAPFPQEQTD</sequence>
<reference evidence="2" key="1">
    <citation type="submission" date="2025-08" db="UniProtKB">
        <authorList>
            <consortium name="RefSeq"/>
        </authorList>
    </citation>
    <scope>IDENTIFICATION</scope>
</reference>
<name>A0AC55D7G3_ECHTE</name>
<keyword evidence="1" id="KW-1185">Reference proteome</keyword>
<dbReference type="RefSeq" id="XP_045147687.1">
    <property type="nucleotide sequence ID" value="XM_045291752.1"/>
</dbReference>